<proteinExistence type="predicted"/>
<organism evidence="1 2">
    <name type="scientific">Glutamicibacter nicotianae</name>
    <name type="common">Arthrobacter nicotianae</name>
    <dbReference type="NCBI Taxonomy" id="37929"/>
    <lineage>
        <taxon>Bacteria</taxon>
        <taxon>Bacillati</taxon>
        <taxon>Actinomycetota</taxon>
        <taxon>Actinomycetes</taxon>
        <taxon>Micrococcales</taxon>
        <taxon>Micrococcaceae</taxon>
        <taxon>Glutamicibacter</taxon>
    </lineage>
</organism>
<reference evidence="1 2" key="1">
    <citation type="submission" date="2019-06" db="EMBL/GenBank/DDBJ databases">
        <title>Whole genome shotgun sequence of Glutamicibacter nicotianae NBRC 14234.</title>
        <authorList>
            <person name="Hosoyama A."/>
            <person name="Uohara A."/>
            <person name="Ohji S."/>
            <person name="Ichikawa N."/>
        </authorList>
    </citation>
    <scope>NUCLEOTIDE SEQUENCE [LARGE SCALE GENOMIC DNA]</scope>
    <source>
        <strain evidence="1 2">NBRC 14234</strain>
    </source>
</reference>
<evidence type="ECO:0000313" key="2">
    <source>
        <dbReference type="Proteomes" id="UP000316242"/>
    </source>
</evidence>
<dbReference type="Proteomes" id="UP000316242">
    <property type="component" value="Unassembled WGS sequence"/>
</dbReference>
<name>A0ABQ0RQ39_GLUNI</name>
<sequence>MKAIAKFPSLAEAEPGSTQVSVGVLFQAQLDDGKCIALLDDRGFFTSAQWQQARPEEIRDTALAAVGPDEPAPGRTQAEALHDYWEYIASLLAAQQIQEPTEELVKLEHEVRFGPRLQRLLASSGR</sequence>
<comment type="caution">
    <text evidence="1">The sequence shown here is derived from an EMBL/GenBank/DDBJ whole genome shotgun (WGS) entry which is preliminary data.</text>
</comment>
<evidence type="ECO:0000313" key="1">
    <source>
        <dbReference type="EMBL" id="GEC13941.1"/>
    </source>
</evidence>
<protein>
    <submittedName>
        <fullName evidence="1">Uncharacterized protein</fullName>
    </submittedName>
</protein>
<gene>
    <name evidence="1" type="ORF">ANI01nite_31440</name>
</gene>
<keyword evidence="2" id="KW-1185">Reference proteome</keyword>
<dbReference type="EMBL" id="BJNE01000024">
    <property type="protein sequence ID" value="GEC13941.1"/>
    <property type="molecule type" value="Genomic_DNA"/>
</dbReference>
<accession>A0ABQ0RQ39</accession>